<dbReference type="GO" id="GO:0004359">
    <property type="term" value="F:glutaminase activity"/>
    <property type="evidence" value="ECO:0007669"/>
    <property type="project" value="UniProtKB-EC"/>
</dbReference>
<comment type="caution">
    <text evidence="9">The sequence shown here is derived from an EMBL/GenBank/DDBJ whole genome shotgun (WGS) entry which is preliminary data.</text>
</comment>
<dbReference type="PROSITE" id="PS51273">
    <property type="entry name" value="GATASE_TYPE_1"/>
    <property type="match status" value="1"/>
</dbReference>
<dbReference type="InterPro" id="IPR010075">
    <property type="entry name" value="PRibForGlyAmidine_synth_PurQ"/>
</dbReference>
<keyword evidence="6 8" id="KW-0067">ATP-binding</keyword>
<evidence type="ECO:0000313" key="9">
    <source>
        <dbReference type="EMBL" id="REE25317.1"/>
    </source>
</evidence>
<dbReference type="InterPro" id="IPR029062">
    <property type="entry name" value="Class_I_gatase-like"/>
</dbReference>
<dbReference type="GO" id="GO:0005737">
    <property type="term" value="C:cytoplasm"/>
    <property type="evidence" value="ECO:0007669"/>
    <property type="project" value="UniProtKB-SubCell"/>
</dbReference>
<dbReference type="EMBL" id="QREL01000003">
    <property type="protein sequence ID" value="REE25317.1"/>
    <property type="molecule type" value="Genomic_DNA"/>
</dbReference>
<dbReference type="SMART" id="SM01211">
    <property type="entry name" value="GATase_5"/>
    <property type="match status" value="1"/>
</dbReference>
<evidence type="ECO:0000256" key="2">
    <source>
        <dbReference type="ARBA" id="ARBA00022598"/>
    </source>
</evidence>
<comment type="function">
    <text evidence="8">Part of the phosphoribosylformylglycinamidine synthase complex involved in the purines biosynthetic pathway. Catalyzes the ATP-dependent conversion of formylglycinamide ribonucleotide (FGAR) and glutamine to yield formylglycinamidine ribonucleotide (FGAM) and glutamate. The FGAM synthase complex is composed of three subunits. PurQ produces an ammonia molecule by converting glutamine to glutamate. PurL transfers the ammonia molecule to FGAR to form FGAM in an ATP-dependent manner. PurS interacts with PurQ and PurL and is thought to assist in the transfer of the ammonia molecule from PurQ to PurL.</text>
</comment>
<protein>
    <recommendedName>
        <fullName evidence="8">Phosphoribosylformylglycinamidine synthase subunit PurQ</fullName>
        <shortName evidence="8">FGAM synthase</shortName>
        <ecNumber evidence="8">6.3.5.3</ecNumber>
    </recommendedName>
    <alternativeName>
        <fullName evidence="8">Formylglycinamide ribonucleotide amidotransferase subunit I</fullName>
        <shortName evidence="8">FGAR amidotransferase I</shortName>
        <shortName evidence="8">FGAR-AT I</shortName>
    </alternativeName>
    <alternativeName>
        <fullName evidence="8">Glutaminase PurQ</fullName>
        <ecNumber evidence="8">3.5.1.2</ecNumber>
    </alternativeName>
    <alternativeName>
        <fullName evidence="8">Phosphoribosylformylglycinamidine synthase subunit I</fullName>
    </alternativeName>
</protein>
<dbReference type="CDD" id="cd01740">
    <property type="entry name" value="GATase1_FGAR_AT"/>
    <property type="match status" value="1"/>
</dbReference>
<evidence type="ECO:0000256" key="6">
    <source>
        <dbReference type="ARBA" id="ARBA00022840"/>
    </source>
</evidence>
<evidence type="ECO:0000256" key="8">
    <source>
        <dbReference type="HAMAP-Rule" id="MF_00421"/>
    </source>
</evidence>
<comment type="catalytic activity">
    <reaction evidence="8">
        <text>L-glutamine + H2O = L-glutamate + NH4(+)</text>
        <dbReference type="Rhea" id="RHEA:15889"/>
        <dbReference type="ChEBI" id="CHEBI:15377"/>
        <dbReference type="ChEBI" id="CHEBI:28938"/>
        <dbReference type="ChEBI" id="CHEBI:29985"/>
        <dbReference type="ChEBI" id="CHEBI:58359"/>
        <dbReference type="EC" id="3.5.1.2"/>
    </reaction>
</comment>
<dbReference type="UniPathway" id="UPA00074">
    <property type="reaction ID" value="UER00128"/>
</dbReference>
<dbReference type="AlphaFoldDB" id="A0A371NB05"/>
<dbReference type="HAMAP" id="MF_00421">
    <property type="entry name" value="PurQ"/>
    <property type="match status" value="1"/>
</dbReference>
<dbReference type="GO" id="GO:0006189">
    <property type="term" value="P:'de novo' IMP biosynthetic process"/>
    <property type="evidence" value="ECO:0007669"/>
    <property type="project" value="UniProtKB-UniRule"/>
</dbReference>
<keyword evidence="10" id="KW-1185">Reference proteome</keyword>
<feature type="active site" evidence="8">
    <location>
        <position position="194"/>
    </location>
</feature>
<proteinExistence type="inferred from homology"/>
<evidence type="ECO:0000256" key="7">
    <source>
        <dbReference type="ARBA" id="ARBA00022962"/>
    </source>
</evidence>
<comment type="pathway">
    <text evidence="8">Purine metabolism; IMP biosynthesis via de novo pathway; 5-amino-1-(5-phospho-D-ribosyl)imidazole from N(2)-formyl-N(1)-(5-phospho-D-ribosyl)glycinamide: step 1/2.</text>
</comment>
<dbReference type="GO" id="GO:0005524">
    <property type="term" value="F:ATP binding"/>
    <property type="evidence" value="ECO:0007669"/>
    <property type="project" value="UniProtKB-KW"/>
</dbReference>
<dbReference type="SMR" id="A0A371NB05"/>
<feature type="active site" evidence="8">
    <location>
        <position position="192"/>
    </location>
</feature>
<reference evidence="9 10" key="1">
    <citation type="submission" date="2018-07" db="EMBL/GenBank/DDBJ databases">
        <title>Genomic Encyclopedia of Type Strains, Phase IV (KMG-IV): sequencing the most valuable type-strain genomes for metagenomic binning, comparative biology and taxonomic classification.</title>
        <authorList>
            <person name="Goeker M."/>
        </authorList>
    </citation>
    <scope>NUCLEOTIDE SEQUENCE [LARGE SCALE GENOMIC DNA]</scope>
    <source>
        <strain evidence="9 10">DSM 7466</strain>
    </source>
</reference>
<comment type="catalytic activity">
    <reaction evidence="8">
        <text>N(2)-formyl-N(1)-(5-phospho-beta-D-ribosyl)glycinamide + L-glutamine + ATP + H2O = 2-formamido-N(1)-(5-O-phospho-beta-D-ribosyl)acetamidine + L-glutamate + ADP + phosphate + H(+)</text>
        <dbReference type="Rhea" id="RHEA:17129"/>
        <dbReference type="ChEBI" id="CHEBI:15377"/>
        <dbReference type="ChEBI" id="CHEBI:15378"/>
        <dbReference type="ChEBI" id="CHEBI:29985"/>
        <dbReference type="ChEBI" id="CHEBI:30616"/>
        <dbReference type="ChEBI" id="CHEBI:43474"/>
        <dbReference type="ChEBI" id="CHEBI:58359"/>
        <dbReference type="ChEBI" id="CHEBI:147286"/>
        <dbReference type="ChEBI" id="CHEBI:147287"/>
        <dbReference type="ChEBI" id="CHEBI:456216"/>
        <dbReference type="EC" id="6.3.5.3"/>
    </reaction>
</comment>
<dbReference type="PANTHER" id="PTHR47552">
    <property type="entry name" value="PHOSPHORIBOSYLFORMYLGLYCINAMIDINE SYNTHASE SUBUNIT PURQ"/>
    <property type="match status" value="1"/>
</dbReference>
<dbReference type="Proteomes" id="UP000256864">
    <property type="component" value="Unassembled WGS sequence"/>
</dbReference>
<keyword evidence="1 8" id="KW-0963">Cytoplasm</keyword>
<organism evidence="9 10">
    <name type="scientific">Methanothermobacter defluvii</name>
    <dbReference type="NCBI Taxonomy" id="49339"/>
    <lineage>
        <taxon>Archaea</taxon>
        <taxon>Methanobacteriati</taxon>
        <taxon>Methanobacteriota</taxon>
        <taxon>Methanomada group</taxon>
        <taxon>Methanobacteria</taxon>
        <taxon>Methanobacteriales</taxon>
        <taxon>Methanobacteriaceae</taxon>
        <taxon>Methanothermobacter</taxon>
    </lineage>
</organism>
<dbReference type="RefSeq" id="WP_010875807.1">
    <property type="nucleotide sequence ID" value="NZ_QREL01000003.1"/>
</dbReference>
<keyword evidence="2 8" id="KW-0436">Ligase</keyword>
<evidence type="ECO:0000256" key="5">
    <source>
        <dbReference type="ARBA" id="ARBA00022801"/>
    </source>
</evidence>
<comment type="subcellular location">
    <subcellularLocation>
        <location evidence="8">Cytoplasm</location>
    </subcellularLocation>
</comment>
<dbReference type="EC" id="3.5.1.2" evidence="8"/>
<accession>A0A371NB05</accession>
<dbReference type="GO" id="GO:0004642">
    <property type="term" value="F:phosphoribosylformylglycinamidine synthase activity"/>
    <property type="evidence" value="ECO:0007669"/>
    <property type="project" value="UniProtKB-UniRule"/>
</dbReference>
<dbReference type="GeneID" id="82296647"/>
<sequence length="218" mass="24274">MRVGVIRFPGSNCDRDVHHVLELAGAEPEYVWWNQRNLDHLDAVVIPGGFSYGDYLRAGAIAAITPVMDAVRELVREEKPVLGICNGAQILAEVGLVPGVFTVNEHPKFNCQWTELRVKTTRTPFTGLFKKDEVIRMPVAHAEGRYYHDNISEVWENDQVVLQFHGENPNGSLDGITGVCDESGLVCAVMPHPERASEEILGSVDGFKFFRGILKFRG</sequence>
<name>A0A371NB05_9EURY</name>
<evidence type="ECO:0000256" key="1">
    <source>
        <dbReference type="ARBA" id="ARBA00022490"/>
    </source>
</evidence>
<dbReference type="SUPFAM" id="SSF52317">
    <property type="entry name" value="Class I glutamine amidotransferase-like"/>
    <property type="match status" value="1"/>
</dbReference>
<comment type="subunit">
    <text evidence="8">Part of the FGAM synthase complex composed of 1 PurL, 1 PurQ and 2 PurS subunits.</text>
</comment>
<evidence type="ECO:0000256" key="3">
    <source>
        <dbReference type="ARBA" id="ARBA00022741"/>
    </source>
</evidence>
<gene>
    <name evidence="8" type="primary">purQ</name>
    <name evidence="9" type="ORF">C7452_1668</name>
</gene>
<keyword evidence="3 8" id="KW-0547">Nucleotide-binding</keyword>
<dbReference type="NCBIfam" id="TIGR01737">
    <property type="entry name" value="FGAM_synth_I"/>
    <property type="match status" value="1"/>
</dbReference>
<dbReference type="PIRSF" id="PIRSF001586">
    <property type="entry name" value="FGAM_synth_I"/>
    <property type="match status" value="1"/>
</dbReference>
<keyword evidence="5 8" id="KW-0378">Hydrolase</keyword>
<evidence type="ECO:0000256" key="4">
    <source>
        <dbReference type="ARBA" id="ARBA00022755"/>
    </source>
</evidence>
<evidence type="ECO:0000313" key="10">
    <source>
        <dbReference type="Proteomes" id="UP000256864"/>
    </source>
</evidence>
<dbReference type="NCBIfam" id="NF002957">
    <property type="entry name" value="PRK03619.1"/>
    <property type="match status" value="1"/>
</dbReference>
<keyword evidence="4 8" id="KW-0658">Purine biosynthesis</keyword>
<dbReference type="EC" id="6.3.5.3" evidence="8"/>
<keyword evidence="7 8" id="KW-0315">Glutamine amidotransferase</keyword>
<dbReference type="Pfam" id="PF13507">
    <property type="entry name" value="GATase_5"/>
    <property type="match status" value="1"/>
</dbReference>
<dbReference type="Gene3D" id="3.40.50.880">
    <property type="match status" value="1"/>
</dbReference>
<feature type="active site" description="Nucleophile" evidence="8">
    <location>
        <position position="85"/>
    </location>
</feature>
<dbReference type="PANTHER" id="PTHR47552:SF1">
    <property type="entry name" value="PHOSPHORIBOSYLFORMYLGLYCINAMIDINE SYNTHASE SUBUNIT PURQ"/>
    <property type="match status" value="1"/>
</dbReference>